<evidence type="ECO:0000313" key="3">
    <source>
        <dbReference type="EMBL" id="PQA59607.1"/>
    </source>
</evidence>
<gene>
    <name evidence="3" type="ORF">C5O19_08195</name>
</gene>
<dbReference type="PANTHER" id="PTHR13947:SF37">
    <property type="entry name" value="LD18367P"/>
    <property type="match status" value="1"/>
</dbReference>
<dbReference type="RefSeq" id="WP_104711231.1">
    <property type="nucleotide sequence ID" value="NZ_PTRA01000001.1"/>
</dbReference>
<dbReference type="PROSITE" id="PS51186">
    <property type="entry name" value="GNAT"/>
    <property type="match status" value="1"/>
</dbReference>
<keyword evidence="4" id="KW-1185">Reference proteome</keyword>
<protein>
    <submittedName>
        <fullName evidence="3">GNAT family N-acetyltransferase</fullName>
    </submittedName>
</protein>
<dbReference type="InterPro" id="IPR000182">
    <property type="entry name" value="GNAT_dom"/>
</dbReference>
<dbReference type="InterPro" id="IPR016181">
    <property type="entry name" value="Acyl_CoA_acyltransferase"/>
</dbReference>
<sequence length="158" mass="17461">MLFRPIEPKDNARLAQIIRSSIEEFHVPLQGTAHTDPTTDDLFTLFQKPGSAYWVAEESGEILGGCGVSPTSGLPDGCAELVRFFLTPASRGKGIGKQLMQQCFDTAQSLGYRQLYLETFAEMSAAVGMYEKMGFHYIPQALGNSGHYSCTIWMLKEL</sequence>
<dbReference type="InterPro" id="IPR050769">
    <property type="entry name" value="NAT_camello-type"/>
</dbReference>
<organism evidence="3 4">
    <name type="scientific">Siphonobacter curvatus</name>
    <dbReference type="NCBI Taxonomy" id="2094562"/>
    <lineage>
        <taxon>Bacteria</taxon>
        <taxon>Pseudomonadati</taxon>
        <taxon>Bacteroidota</taxon>
        <taxon>Cytophagia</taxon>
        <taxon>Cytophagales</taxon>
        <taxon>Cytophagaceae</taxon>
        <taxon>Siphonobacter</taxon>
    </lineage>
</organism>
<accession>A0A2S7IPF6</accession>
<comment type="caution">
    <text evidence="3">The sequence shown here is derived from an EMBL/GenBank/DDBJ whole genome shotgun (WGS) entry which is preliminary data.</text>
</comment>
<dbReference type="Gene3D" id="3.40.630.30">
    <property type="match status" value="1"/>
</dbReference>
<dbReference type="PANTHER" id="PTHR13947">
    <property type="entry name" value="GNAT FAMILY N-ACETYLTRANSFERASE"/>
    <property type="match status" value="1"/>
</dbReference>
<feature type="domain" description="N-acetyltransferase" evidence="2">
    <location>
        <begin position="1"/>
        <end position="158"/>
    </location>
</feature>
<reference evidence="4" key="1">
    <citation type="submission" date="2018-02" db="EMBL/GenBank/DDBJ databases">
        <title>Genome sequencing of Solimonas sp. HR-BB.</title>
        <authorList>
            <person name="Lee Y."/>
            <person name="Jeon C.O."/>
        </authorList>
    </citation>
    <scope>NUCLEOTIDE SEQUENCE [LARGE SCALE GENOMIC DNA]</scope>
    <source>
        <strain evidence="4">HR-U</strain>
    </source>
</reference>
<evidence type="ECO:0000259" key="2">
    <source>
        <dbReference type="PROSITE" id="PS51186"/>
    </source>
</evidence>
<evidence type="ECO:0000313" key="4">
    <source>
        <dbReference type="Proteomes" id="UP000239590"/>
    </source>
</evidence>
<dbReference type="AlphaFoldDB" id="A0A2S7IPF6"/>
<name>A0A2S7IPF6_9BACT</name>
<keyword evidence="1 3" id="KW-0808">Transferase</keyword>
<dbReference type="OrthoDB" id="5419426at2"/>
<proteinExistence type="predicted"/>
<dbReference type="GO" id="GO:0008080">
    <property type="term" value="F:N-acetyltransferase activity"/>
    <property type="evidence" value="ECO:0007669"/>
    <property type="project" value="InterPro"/>
</dbReference>
<evidence type="ECO:0000256" key="1">
    <source>
        <dbReference type="ARBA" id="ARBA00022679"/>
    </source>
</evidence>
<dbReference type="CDD" id="cd04301">
    <property type="entry name" value="NAT_SF"/>
    <property type="match status" value="1"/>
</dbReference>
<dbReference type="SUPFAM" id="SSF55729">
    <property type="entry name" value="Acyl-CoA N-acyltransferases (Nat)"/>
    <property type="match status" value="1"/>
</dbReference>
<dbReference type="Pfam" id="PF00583">
    <property type="entry name" value="Acetyltransf_1"/>
    <property type="match status" value="1"/>
</dbReference>
<dbReference type="EMBL" id="PTRA01000001">
    <property type="protein sequence ID" value="PQA59607.1"/>
    <property type="molecule type" value="Genomic_DNA"/>
</dbReference>
<dbReference type="Proteomes" id="UP000239590">
    <property type="component" value="Unassembled WGS sequence"/>
</dbReference>